<protein>
    <submittedName>
        <fullName evidence="12">ABC transporter permease</fullName>
    </submittedName>
</protein>
<evidence type="ECO:0000256" key="1">
    <source>
        <dbReference type="ARBA" id="ARBA00004651"/>
    </source>
</evidence>
<name>A0ABY7M5J2_9CHLR</name>
<dbReference type="Gene3D" id="1.10.3720.10">
    <property type="entry name" value="MetI-like"/>
    <property type="match status" value="1"/>
</dbReference>
<dbReference type="PANTHER" id="PTHR43386">
    <property type="entry name" value="OLIGOPEPTIDE TRANSPORT SYSTEM PERMEASE PROTEIN APPC"/>
    <property type="match status" value="1"/>
</dbReference>
<dbReference type="Pfam" id="PF00528">
    <property type="entry name" value="BPD_transp_1"/>
    <property type="match status" value="1"/>
</dbReference>
<keyword evidence="4 10" id="KW-0812">Transmembrane</keyword>
<keyword evidence="6" id="KW-0653">Protein transport</keyword>
<comment type="subcellular location">
    <subcellularLocation>
        <location evidence="1 10">Cell membrane</location>
        <topology evidence="1 10">Multi-pass membrane protein</topology>
    </subcellularLocation>
</comment>
<feature type="transmembrane region" description="Helical" evidence="10">
    <location>
        <begin position="138"/>
        <end position="162"/>
    </location>
</feature>
<keyword evidence="13" id="KW-1185">Reference proteome</keyword>
<accession>A0ABY7M5J2</accession>
<feature type="transmembrane region" description="Helical" evidence="10">
    <location>
        <begin position="109"/>
        <end position="131"/>
    </location>
</feature>
<dbReference type="Proteomes" id="UP001212803">
    <property type="component" value="Chromosome"/>
</dbReference>
<evidence type="ECO:0000256" key="8">
    <source>
        <dbReference type="ARBA" id="ARBA00023136"/>
    </source>
</evidence>
<evidence type="ECO:0000256" key="9">
    <source>
        <dbReference type="ARBA" id="ARBA00024202"/>
    </source>
</evidence>
<keyword evidence="2 10" id="KW-0813">Transport</keyword>
<keyword evidence="3" id="KW-1003">Cell membrane</keyword>
<evidence type="ECO:0000259" key="11">
    <source>
        <dbReference type="PROSITE" id="PS50928"/>
    </source>
</evidence>
<feature type="transmembrane region" description="Helical" evidence="10">
    <location>
        <begin position="241"/>
        <end position="267"/>
    </location>
</feature>
<proteinExistence type="inferred from homology"/>
<feature type="transmembrane region" description="Helical" evidence="10">
    <location>
        <begin position="182"/>
        <end position="203"/>
    </location>
</feature>
<evidence type="ECO:0000256" key="2">
    <source>
        <dbReference type="ARBA" id="ARBA00022448"/>
    </source>
</evidence>
<evidence type="ECO:0000256" key="3">
    <source>
        <dbReference type="ARBA" id="ARBA00022475"/>
    </source>
</evidence>
<dbReference type="CDD" id="cd06261">
    <property type="entry name" value="TM_PBP2"/>
    <property type="match status" value="1"/>
</dbReference>
<evidence type="ECO:0000256" key="10">
    <source>
        <dbReference type="RuleBase" id="RU363032"/>
    </source>
</evidence>
<gene>
    <name evidence="12" type="ORF">O0235_13735</name>
</gene>
<feature type="transmembrane region" description="Helical" evidence="10">
    <location>
        <begin position="292"/>
        <end position="313"/>
    </location>
</feature>
<dbReference type="PROSITE" id="PS50928">
    <property type="entry name" value="ABC_TM1"/>
    <property type="match status" value="1"/>
</dbReference>
<keyword evidence="8 10" id="KW-0472">Membrane</keyword>
<dbReference type="SUPFAM" id="SSF161098">
    <property type="entry name" value="MetI-like"/>
    <property type="match status" value="1"/>
</dbReference>
<dbReference type="Pfam" id="PF12911">
    <property type="entry name" value="OppC_N"/>
    <property type="match status" value="1"/>
</dbReference>
<evidence type="ECO:0000256" key="4">
    <source>
        <dbReference type="ARBA" id="ARBA00022692"/>
    </source>
</evidence>
<keyword evidence="5" id="KW-0571">Peptide transport</keyword>
<organism evidence="12 13">
    <name type="scientific">Tepidiforma flava</name>
    <dbReference type="NCBI Taxonomy" id="3004094"/>
    <lineage>
        <taxon>Bacteria</taxon>
        <taxon>Bacillati</taxon>
        <taxon>Chloroflexota</taxon>
        <taxon>Tepidiformia</taxon>
        <taxon>Tepidiformales</taxon>
        <taxon>Tepidiformaceae</taxon>
        <taxon>Tepidiforma</taxon>
    </lineage>
</organism>
<dbReference type="InterPro" id="IPR050366">
    <property type="entry name" value="BP-dependent_transpt_permease"/>
</dbReference>
<feature type="domain" description="ABC transmembrane type-1" evidence="11">
    <location>
        <begin position="103"/>
        <end position="310"/>
    </location>
</feature>
<dbReference type="PANTHER" id="PTHR43386:SF24">
    <property type="entry name" value="OLIGOPEPTIDE TRANSPORT SYSTEM PERMEASE PROTEIN AMID"/>
    <property type="match status" value="1"/>
</dbReference>
<feature type="transmembrane region" description="Helical" evidence="10">
    <location>
        <begin position="39"/>
        <end position="57"/>
    </location>
</feature>
<sequence length="323" mass="35221">MAATDQPIAQPYDFLEQQLHTKQRGLWAQAWQRLLRNRLAVAAGVILLVIFTVSLAADFSRTVQRYDPTVPDFQATEQNPSWDHWLGTDTLGRDLWARLLQGTLFSLKIGLGTQVIVLLIGVTIGMAAALAGRLSDTILMWLTDLAYAFPDLLAIILLRQVLLGRDWPIIGEGDPQIPGFNGVLLVTVIAISFVSWTTVARLVRGQMLSIKEQDYVAAARAMGASPWRVVRVHMLPNTLSAVIVSATFGIPLAIFAEATLGFIGLGVPPPNASLGSLIGSGLDSIQVHPVQLVWPTLMVATLMLCFTFLGDGLRDALDPRTRH</sequence>
<dbReference type="RefSeq" id="WP_270056336.1">
    <property type="nucleotide sequence ID" value="NZ_CP115149.1"/>
</dbReference>
<evidence type="ECO:0000256" key="5">
    <source>
        <dbReference type="ARBA" id="ARBA00022856"/>
    </source>
</evidence>
<evidence type="ECO:0000313" key="12">
    <source>
        <dbReference type="EMBL" id="WBL35811.1"/>
    </source>
</evidence>
<evidence type="ECO:0000256" key="7">
    <source>
        <dbReference type="ARBA" id="ARBA00022989"/>
    </source>
</evidence>
<dbReference type="InterPro" id="IPR025966">
    <property type="entry name" value="OppC_N"/>
</dbReference>
<keyword evidence="7 10" id="KW-1133">Transmembrane helix</keyword>
<dbReference type="InterPro" id="IPR000515">
    <property type="entry name" value="MetI-like"/>
</dbReference>
<dbReference type="InterPro" id="IPR035906">
    <property type="entry name" value="MetI-like_sf"/>
</dbReference>
<dbReference type="EMBL" id="CP115149">
    <property type="protein sequence ID" value="WBL35811.1"/>
    <property type="molecule type" value="Genomic_DNA"/>
</dbReference>
<evidence type="ECO:0000256" key="6">
    <source>
        <dbReference type="ARBA" id="ARBA00022927"/>
    </source>
</evidence>
<comment type="similarity">
    <text evidence="9">Belongs to the binding-protein-dependent transport system permease family. OppBC subfamily.</text>
</comment>
<evidence type="ECO:0000313" key="13">
    <source>
        <dbReference type="Proteomes" id="UP001212803"/>
    </source>
</evidence>
<reference evidence="12 13" key="1">
    <citation type="journal article" date="2023" name="ISME J.">
        <title>Thermophilic Dehalococcoidia with unusual traits shed light on an unexpected past.</title>
        <authorList>
            <person name="Palmer M."/>
            <person name="Covington J.K."/>
            <person name="Zhou E.M."/>
            <person name="Thomas S.C."/>
            <person name="Habib N."/>
            <person name="Seymour C.O."/>
            <person name="Lai D."/>
            <person name="Johnston J."/>
            <person name="Hashimi A."/>
            <person name="Jiao J.Y."/>
            <person name="Muok A.R."/>
            <person name="Liu L."/>
            <person name="Xian W.D."/>
            <person name="Zhi X.Y."/>
            <person name="Li M.M."/>
            <person name="Silva L.P."/>
            <person name="Bowen B.P."/>
            <person name="Louie K."/>
            <person name="Briegel A."/>
            <person name="Pett-Ridge J."/>
            <person name="Weber P.K."/>
            <person name="Tocheva E.I."/>
            <person name="Woyke T."/>
            <person name="Northen T.R."/>
            <person name="Mayali X."/>
            <person name="Li W.J."/>
            <person name="Hedlund B.P."/>
        </authorList>
    </citation>
    <scope>NUCLEOTIDE SEQUENCE [LARGE SCALE GENOMIC DNA]</scope>
    <source>
        <strain evidence="12 13">YIM 72310</strain>
    </source>
</reference>